<gene>
    <name evidence="11" type="primary">tig</name>
    <name evidence="15" type="ORF">CONE_0460</name>
</gene>
<dbReference type="SUPFAM" id="SSF109998">
    <property type="entry name" value="Triger factor/SurA peptide-binding domain-like"/>
    <property type="match status" value="1"/>
</dbReference>
<evidence type="ECO:0000313" key="15">
    <source>
        <dbReference type="EMBL" id="AGF48247.1"/>
    </source>
</evidence>
<dbReference type="GO" id="GO:0051083">
    <property type="term" value="P:'de novo' cotranslational protein folding"/>
    <property type="evidence" value="ECO:0007669"/>
    <property type="project" value="TreeGrafter"/>
</dbReference>
<dbReference type="GO" id="GO:0043335">
    <property type="term" value="P:protein unfolding"/>
    <property type="evidence" value="ECO:0007669"/>
    <property type="project" value="TreeGrafter"/>
</dbReference>
<dbReference type="eggNOG" id="COG0544">
    <property type="taxonomic scope" value="Bacteria"/>
</dbReference>
<dbReference type="PANTHER" id="PTHR30560:SF3">
    <property type="entry name" value="TRIGGER FACTOR-LIKE PROTEIN TIG, CHLOROPLASTIC"/>
    <property type="match status" value="1"/>
</dbReference>
<dbReference type="Gene3D" id="1.10.3120.10">
    <property type="entry name" value="Trigger factor, C-terminal domain"/>
    <property type="match status" value="1"/>
</dbReference>
<comment type="subcellular location">
    <subcellularLocation>
        <location evidence="11">Cytoplasm</location>
    </subcellularLocation>
    <text evidence="11">About half TF is bound to the ribosome near the polypeptide exit tunnel while the other half is free in the cytoplasm.</text>
</comment>
<evidence type="ECO:0000256" key="6">
    <source>
        <dbReference type="ARBA" id="ARBA00023110"/>
    </source>
</evidence>
<evidence type="ECO:0000256" key="10">
    <source>
        <dbReference type="ARBA" id="ARBA00029986"/>
    </source>
</evidence>
<keyword evidence="6 11" id="KW-0697">Rotamase</keyword>
<dbReference type="InterPro" id="IPR046357">
    <property type="entry name" value="PPIase_dom_sf"/>
</dbReference>
<dbReference type="AlphaFoldDB" id="M1LRV6"/>
<comment type="catalytic activity">
    <reaction evidence="1 11 12">
        <text>[protein]-peptidylproline (omega=180) = [protein]-peptidylproline (omega=0)</text>
        <dbReference type="Rhea" id="RHEA:16237"/>
        <dbReference type="Rhea" id="RHEA-COMP:10747"/>
        <dbReference type="Rhea" id="RHEA-COMP:10748"/>
        <dbReference type="ChEBI" id="CHEBI:83833"/>
        <dbReference type="ChEBI" id="CHEBI:83834"/>
        <dbReference type="EC" id="5.2.1.8"/>
    </reaction>
</comment>
<keyword evidence="16" id="KW-1185">Reference proteome</keyword>
<dbReference type="OrthoDB" id="9767721at2"/>
<dbReference type="RefSeq" id="WP_015396934.1">
    <property type="nucleotide sequence ID" value="NC_020299.1"/>
</dbReference>
<dbReference type="InterPro" id="IPR036611">
    <property type="entry name" value="Trigger_fac_ribosome-bd_sf"/>
</dbReference>
<dbReference type="Proteomes" id="UP000011541">
    <property type="component" value="Chromosome"/>
</dbReference>
<organism evidence="15 16">
    <name type="scientific">Candidatus Kinetoplastidibacterium stringomonadis TCC290E</name>
    <dbReference type="NCBI Taxonomy" id="1208920"/>
    <lineage>
        <taxon>Bacteria</taxon>
        <taxon>Pseudomonadati</taxon>
        <taxon>Pseudomonadota</taxon>
        <taxon>Betaproteobacteria</taxon>
        <taxon>Candidatus Kinetoplastidibacterium</taxon>
    </lineage>
</organism>
<dbReference type="InterPro" id="IPR037041">
    <property type="entry name" value="Trigger_fac_C_sf"/>
</dbReference>
<dbReference type="GO" id="GO:0003755">
    <property type="term" value="F:peptidyl-prolyl cis-trans isomerase activity"/>
    <property type="evidence" value="ECO:0007669"/>
    <property type="project" value="UniProtKB-UniRule"/>
</dbReference>
<evidence type="ECO:0000256" key="13">
    <source>
        <dbReference type="RuleBase" id="RU003914"/>
    </source>
</evidence>
<evidence type="ECO:0000256" key="9">
    <source>
        <dbReference type="ARBA" id="ARBA00023306"/>
    </source>
</evidence>
<dbReference type="GO" id="GO:0051301">
    <property type="term" value="P:cell division"/>
    <property type="evidence" value="ECO:0007669"/>
    <property type="project" value="UniProtKB-KW"/>
</dbReference>
<dbReference type="GO" id="GO:0005737">
    <property type="term" value="C:cytoplasm"/>
    <property type="evidence" value="ECO:0007669"/>
    <property type="project" value="UniProtKB-SubCell"/>
</dbReference>
<evidence type="ECO:0000256" key="11">
    <source>
        <dbReference type="HAMAP-Rule" id="MF_00303"/>
    </source>
</evidence>
<sequence length="438" mass="50028">MQPVIESLSGLKRRVVLEVSVANVEDKFHKQLKDITKKTKISGFRPGKAPINMVERSHGFSIRQDIISSELSDVFEKVIKSGNINIVGMPNIIPIKKPTENNNNTLTFEATFEIYPEVVIPDFCNVDIVRYTSEVKDKDVDKTIDFLRQQKSSFVRRKDKVVSKGDKVTLSFIGTIDGKPFQGGNSDSFSFVVGRGELLSEFDDAVLGMIDNEEKVFNLTFPENYHDKTLSCKTSEFRIKIIDVCENILPELNDEFAKLFSHDQSFNLEMLRKEVLDSLERDIDFRLKNKNKKSVMNVLSNLIGFDIPEILIEDEKNNLLNAFKENIKSKNSSENIENISSNLFSEEAKKRVGIGLLVSELSNKNNLLPTDEQINEYFKSIAKNYQDSEKLIKQYLSDKKHYSNSKMLILEDNVVNYIFSLAKVTDEILSFEDLMGIQ</sequence>
<dbReference type="KEGG" id="kon:CONE_0460"/>
<dbReference type="Gene3D" id="3.10.50.40">
    <property type="match status" value="1"/>
</dbReference>
<comment type="function">
    <text evidence="11">Involved in protein export. Acts as a chaperone by maintaining the newly synthesized protein in an open conformation. Functions as a peptidyl-prolyl cis-trans isomerase.</text>
</comment>
<keyword evidence="7 11" id="KW-0143">Chaperone</keyword>
<evidence type="ECO:0000259" key="14">
    <source>
        <dbReference type="PROSITE" id="PS50059"/>
    </source>
</evidence>
<comment type="similarity">
    <text evidence="2 11 13">Belongs to the FKBP-type PPIase family. Tig subfamily.</text>
</comment>
<reference evidence="15 16" key="1">
    <citation type="journal article" date="2013" name="Genome Biol. Evol.">
        <title>Genome evolution and phylogenomic analysis of candidatus kinetoplastibacterium, the betaproteobacterial endosymbionts of strigomonas and angomonas.</title>
        <authorList>
            <person name="Alves J.M."/>
            <person name="Serrano M.G."/>
            <person name="Maia da Silva F."/>
            <person name="Voegtly L.J."/>
            <person name="Matveyev A.V."/>
            <person name="Teixeira M.M."/>
            <person name="Camargo E.P."/>
            <person name="Buck G.A."/>
        </authorList>
    </citation>
    <scope>NUCLEOTIDE SEQUENCE [LARGE SCALE GENOMIC DNA]</scope>
    <source>
        <strain evidence="15 16">TCC290E</strain>
    </source>
</reference>
<evidence type="ECO:0000256" key="3">
    <source>
        <dbReference type="ARBA" id="ARBA00013194"/>
    </source>
</evidence>
<dbReference type="EC" id="5.2.1.8" evidence="3 11"/>
<evidence type="ECO:0000256" key="8">
    <source>
        <dbReference type="ARBA" id="ARBA00023235"/>
    </source>
</evidence>
<evidence type="ECO:0000256" key="1">
    <source>
        <dbReference type="ARBA" id="ARBA00000971"/>
    </source>
</evidence>
<keyword evidence="8 11" id="KW-0413">Isomerase</keyword>
<evidence type="ECO:0000256" key="7">
    <source>
        <dbReference type="ARBA" id="ARBA00023186"/>
    </source>
</evidence>
<dbReference type="InterPro" id="IPR008880">
    <property type="entry name" value="Trigger_fac_C"/>
</dbReference>
<accession>M1LRV6</accession>
<feature type="domain" description="PPIase FKBP-type" evidence="14">
    <location>
        <begin position="165"/>
        <end position="225"/>
    </location>
</feature>
<dbReference type="GO" id="GO:0044183">
    <property type="term" value="F:protein folding chaperone"/>
    <property type="evidence" value="ECO:0007669"/>
    <property type="project" value="TreeGrafter"/>
</dbReference>
<dbReference type="NCBIfam" id="TIGR00115">
    <property type="entry name" value="tig"/>
    <property type="match status" value="1"/>
</dbReference>
<dbReference type="HAMAP" id="MF_00303">
    <property type="entry name" value="Trigger_factor_Tig"/>
    <property type="match status" value="1"/>
</dbReference>
<evidence type="ECO:0000256" key="12">
    <source>
        <dbReference type="PROSITE-ProRule" id="PRU00277"/>
    </source>
</evidence>
<dbReference type="InterPro" id="IPR027304">
    <property type="entry name" value="Trigger_fact/SurA_dom_sf"/>
</dbReference>
<comment type="domain">
    <text evidence="11">Consists of 3 domains; the N-terminus binds the ribosome, the middle domain has PPIase activity, while the C-terminus has intrinsic chaperone activity on its own.</text>
</comment>
<dbReference type="PIRSF" id="PIRSF003095">
    <property type="entry name" value="Trigger_factor"/>
    <property type="match status" value="1"/>
</dbReference>
<evidence type="ECO:0000256" key="2">
    <source>
        <dbReference type="ARBA" id="ARBA00005464"/>
    </source>
</evidence>
<evidence type="ECO:0000313" key="16">
    <source>
        <dbReference type="Proteomes" id="UP000011541"/>
    </source>
</evidence>
<evidence type="ECO:0000256" key="4">
    <source>
        <dbReference type="ARBA" id="ARBA00016902"/>
    </source>
</evidence>
<dbReference type="GO" id="GO:0043022">
    <property type="term" value="F:ribosome binding"/>
    <property type="evidence" value="ECO:0007669"/>
    <property type="project" value="TreeGrafter"/>
</dbReference>
<dbReference type="PANTHER" id="PTHR30560">
    <property type="entry name" value="TRIGGER FACTOR CHAPERONE AND PEPTIDYL-PROLYL CIS/TRANS ISOMERASE"/>
    <property type="match status" value="1"/>
</dbReference>
<proteinExistence type="inferred from homology"/>
<dbReference type="Pfam" id="PF00254">
    <property type="entry name" value="FKBP_C"/>
    <property type="match status" value="1"/>
</dbReference>
<dbReference type="GO" id="GO:0015031">
    <property type="term" value="P:protein transport"/>
    <property type="evidence" value="ECO:0007669"/>
    <property type="project" value="UniProtKB-UniRule"/>
</dbReference>
<keyword evidence="9 11" id="KW-0131">Cell cycle</keyword>
<name>M1LRV6_9PROT</name>
<dbReference type="InterPro" id="IPR001179">
    <property type="entry name" value="PPIase_FKBP_dom"/>
</dbReference>
<dbReference type="HOGENOM" id="CLU_033058_2_0_4"/>
<dbReference type="EMBL" id="CP003805">
    <property type="protein sequence ID" value="AGF48247.1"/>
    <property type="molecule type" value="Genomic_DNA"/>
</dbReference>
<dbReference type="PATRIC" id="fig|1208920.3.peg.229"/>
<dbReference type="InterPro" id="IPR005215">
    <property type="entry name" value="Trig_fac"/>
</dbReference>
<keyword evidence="11" id="KW-0963">Cytoplasm</keyword>
<dbReference type="PROSITE" id="PS50059">
    <property type="entry name" value="FKBP_PPIASE"/>
    <property type="match status" value="1"/>
</dbReference>
<protein>
    <recommendedName>
        <fullName evidence="4 11">Trigger factor</fullName>
        <shortName evidence="11">TF</shortName>
        <ecNumber evidence="3 11">5.2.1.8</ecNumber>
    </recommendedName>
    <alternativeName>
        <fullName evidence="10 11">PPIase</fullName>
    </alternativeName>
</protein>
<keyword evidence="5 11" id="KW-0132">Cell division</keyword>
<dbReference type="STRING" id="1208920.CONE_0460"/>
<dbReference type="SUPFAM" id="SSF102735">
    <property type="entry name" value="Trigger factor ribosome-binding domain"/>
    <property type="match status" value="1"/>
</dbReference>
<dbReference type="Gene3D" id="3.30.70.1050">
    <property type="entry name" value="Trigger factor ribosome-binding domain"/>
    <property type="match status" value="1"/>
</dbReference>
<dbReference type="InterPro" id="IPR008881">
    <property type="entry name" value="Trigger_fac_ribosome-bd_bac"/>
</dbReference>
<dbReference type="Pfam" id="PF05697">
    <property type="entry name" value="Trigger_N"/>
    <property type="match status" value="1"/>
</dbReference>
<dbReference type="Pfam" id="PF05698">
    <property type="entry name" value="Trigger_C"/>
    <property type="match status" value="1"/>
</dbReference>
<evidence type="ECO:0000256" key="5">
    <source>
        <dbReference type="ARBA" id="ARBA00022618"/>
    </source>
</evidence>
<dbReference type="SUPFAM" id="SSF54534">
    <property type="entry name" value="FKBP-like"/>
    <property type="match status" value="1"/>
</dbReference>